<sequence length="194" mass="22785">MNLYEQIDYKDYHINIYYDDDPLDPRKDFDNLGTLYTAHRRYHPEKEFDDHFDINEVFDGRIGNFRASFLKRYVTLPVYLYDHSGITVSTSPFSCPWDSGFFGIIAVSLDKVREEYGWKHVTAERRKKIESYLEGEIETLDNYYTGEVFGFEITPSSDDREVLDSCRGFFGTECLKEMETECRHIIDGLNKTAA</sequence>
<proteinExistence type="predicted"/>
<reference evidence="1 2" key="1">
    <citation type="journal article" date="2019" name="Nat. Med.">
        <title>A library of human gut bacterial isolates paired with longitudinal multiomics data enables mechanistic microbiome research.</title>
        <authorList>
            <person name="Poyet M."/>
            <person name="Groussin M."/>
            <person name="Gibbons S.M."/>
            <person name="Avila-Pacheco J."/>
            <person name="Jiang X."/>
            <person name="Kearney S.M."/>
            <person name="Perrotta A.R."/>
            <person name="Berdy B."/>
            <person name="Zhao S."/>
            <person name="Lieberman T.D."/>
            <person name="Swanson P.K."/>
            <person name="Smith M."/>
            <person name="Roesemann S."/>
            <person name="Alexander J.E."/>
            <person name="Rich S.A."/>
            <person name="Livny J."/>
            <person name="Vlamakis H."/>
            <person name="Clish C."/>
            <person name="Bullock K."/>
            <person name="Deik A."/>
            <person name="Scott J."/>
            <person name="Pierce K.A."/>
            <person name="Xavier R.J."/>
            <person name="Alm E.J."/>
        </authorList>
    </citation>
    <scope>NUCLEOTIDE SEQUENCE [LARGE SCALE GENOMIC DNA]</scope>
    <source>
        <strain evidence="1 2">BIOML-A16</strain>
    </source>
</reference>
<comment type="caution">
    <text evidence="1">The sequence shown here is derived from an EMBL/GenBank/DDBJ whole genome shotgun (WGS) entry which is preliminary data.</text>
</comment>
<name>A0AA43W529_9BACT</name>
<dbReference type="Proteomes" id="UP000448908">
    <property type="component" value="Unassembled WGS sequence"/>
</dbReference>
<evidence type="ECO:0000313" key="2">
    <source>
        <dbReference type="Proteomes" id="UP000448908"/>
    </source>
</evidence>
<evidence type="ECO:0000313" key="1">
    <source>
        <dbReference type="EMBL" id="MTU70172.1"/>
    </source>
</evidence>
<organism evidence="1 2">
    <name type="scientific">Parabacteroides merdae</name>
    <dbReference type="NCBI Taxonomy" id="46503"/>
    <lineage>
        <taxon>Bacteria</taxon>
        <taxon>Pseudomonadati</taxon>
        <taxon>Bacteroidota</taxon>
        <taxon>Bacteroidia</taxon>
        <taxon>Bacteroidales</taxon>
        <taxon>Tannerellaceae</taxon>
        <taxon>Parabacteroides</taxon>
    </lineage>
</organism>
<dbReference type="EMBL" id="WNDA01000023">
    <property type="protein sequence ID" value="MTU70172.1"/>
    <property type="molecule type" value="Genomic_DNA"/>
</dbReference>
<accession>A0AA43W529</accession>
<dbReference type="RefSeq" id="WP_155157407.1">
    <property type="nucleotide sequence ID" value="NZ_WNCS01000020.1"/>
</dbReference>
<gene>
    <name evidence="1" type="ORF">GMD92_14135</name>
</gene>
<protein>
    <submittedName>
        <fullName evidence="1">Uncharacterized protein</fullName>
    </submittedName>
</protein>
<dbReference type="AlphaFoldDB" id="A0AA43W529"/>